<dbReference type="InterPro" id="IPR000032">
    <property type="entry name" value="HPr-like"/>
</dbReference>
<dbReference type="InterPro" id="IPR000121">
    <property type="entry name" value="PEP_util_C"/>
</dbReference>
<keyword evidence="11" id="KW-0813">Transport</keyword>
<keyword evidence="13" id="KW-0762">Sugar transport</keyword>
<dbReference type="Pfam" id="PF05524">
    <property type="entry name" value="PEP-utilisers_N"/>
    <property type="match status" value="1"/>
</dbReference>
<comment type="catalytic activity">
    <reaction evidence="1">
        <text>L-histidyl-[protein] + phosphoenolpyruvate = N(pros)-phospho-L-histidyl-[protein] + pyruvate</text>
        <dbReference type="Rhea" id="RHEA:23880"/>
        <dbReference type="Rhea" id="RHEA-COMP:9745"/>
        <dbReference type="Rhea" id="RHEA-COMP:9746"/>
        <dbReference type="ChEBI" id="CHEBI:15361"/>
        <dbReference type="ChEBI" id="CHEBI:29979"/>
        <dbReference type="ChEBI" id="CHEBI:58702"/>
        <dbReference type="ChEBI" id="CHEBI:64837"/>
        <dbReference type="EC" id="2.7.3.9"/>
    </reaction>
</comment>
<dbReference type="Pfam" id="PF02896">
    <property type="entry name" value="PEP-utilizers_C"/>
    <property type="match status" value="1"/>
</dbReference>
<evidence type="ECO:0000256" key="13">
    <source>
        <dbReference type="ARBA" id="ARBA00022597"/>
    </source>
</evidence>
<dbReference type="SUPFAM" id="SSF51621">
    <property type="entry name" value="Phosphoenolpyruvate/pyruvate domain"/>
    <property type="match status" value="1"/>
</dbReference>
<keyword evidence="12" id="KW-0963">Cytoplasm</keyword>
<dbReference type="InterPro" id="IPR004701">
    <property type="entry name" value="PTS_EIIA_man-typ"/>
</dbReference>
<dbReference type="PRINTS" id="PR00107">
    <property type="entry name" value="PHOSPHOCPHPR"/>
</dbReference>
<feature type="domain" description="HPr" evidence="21">
    <location>
        <begin position="156"/>
        <end position="246"/>
    </location>
</feature>
<dbReference type="PRINTS" id="PR01736">
    <property type="entry name" value="PHPHTRNFRASE"/>
</dbReference>
<organism evidence="22 23">
    <name type="scientific">Atlanticothrix silvestris CENA357</name>
    <dbReference type="NCBI Taxonomy" id="1725252"/>
    <lineage>
        <taxon>Bacteria</taxon>
        <taxon>Bacillati</taxon>
        <taxon>Cyanobacteriota</taxon>
        <taxon>Cyanophyceae</taxon>
        <taxon>Nostocales</taxon>
        <taxon>Nodulariaceae</taxon>
        <taxon>Atlanticothrix</taxon>
        <taxon>Atlanticothrix silvestris</taxon>
    </lineage>
</organism>
<dbReference type="Pfam" id="PF03610">
    <property type="entry name" value="EIIA-man"/>
    <property type="match status" value="1"/>
</dbReference>
<dbReference type="InterPro" id="IPR023151">
    <property type="entry name" value="PEP_util_CS"/>
</dbReference>
<comment type="function">
    <text evidence="4">Component of the dihydroxyacetone kinase complex, which is responsible for the phosphoenolpyruvate (PEP)-dependent phosphorylation of dihydroxyacetone. DhaM serves as the phosphoryl donor. Is phosphorylated by phosphoenolpyruvate in an EI- and HPr-dependent reaction, and a phosphorelay system on histidine residues finally leads to phosphoryl transfer to DhaL and dihydroxyacetone.</text>
</comment>
<dbReference type="Gene3D" id="3.20.20.60">
    <property type="entry name" value="Phosphoenolpyruvate-binding domains"/>
    <property type="match status" value="1"/>
</dbReference>
<keyword evidence="15" id="KW-0598">Phosphotransferase system</keyword>
<dbReference type="Gene3D" id="3.30.1340.10">
    <property type="entry name" value="HPr-like"/>
    <property type="match status" value="1"/>
</dbReference>
<gene>
    <name evidence="22" type="primary">ptsP</name>
    <name evidence="22" type="ORF">I8751_13625</name>
</gene>
<dbReference type="Pfam" id="PF00391">
    <property type="entry name" value="PEP-utilizers"/>
    <property type="match status" value="1"/>
</dbReference>
<dbReference type="NCBIfam" id="TIGR01417">
    <property type="entry name" value="PTS_I_fam"/>
    <property type="match status" value="1"/>
</dbReference>
<comment type="catalytic activity">
    <reaction evidence="2">
        <text>dihydroxyacetone + phosphoenolpyruvate = dihydroxyacetone phosphate + pyruvate</text>
        <dbReference type="Rhea" id="RHEA:18381"/>
        <dbReference type="ChEBI" id="CHEBI:15361"/>
        <dbReference type="ChEBI" id="CHEBI:16016"/>
        <dbReference type="ChEBI" id="CHEBI:57642"/>
        <dbReference type="ChEBI" id="CHEBI:58702"/>
        <dbReference type="EC" id="2.7.1.121"/>
    </reaction>
</comment>
<dbReference type="SUPFAM" id="SSF47831">
    <property type="entry name" value="Enzyme I of the PEP:sugar phosphotransferase system HPr-binding (sub)domain"/>
    <property type="match status" value="1"/>
</dbReference>
<dbReference type="NCBIfam" id="TIGR02364">
    <property type="entry name" value="dha_pts"/>
    <property type="match status" value="1"/>
</dbReference>
<dbReference type="GO" id="GO:0008965">
    <property type="term" value="F:phosphoenolpyruvate-protein phosphotransferase activity"/>
    <property type="evidence" value="ECO:0007669"/>
    <property type="project" value="UniProtKB-EC"/>
</dbReference>
<evidence type="ECO:0000256" key="1">
    <source>
        <dbReference type="ARBA" id="ARBA00000683"/>
    </source>
</evidence>
<dbReference type="Pfam" id="PF00381">
    <property type="entry name" value="PTS-HPr"/>
    <property type="match status" value="1"/>
</dbReference>
<evidence type="ECO:0000256" key="16">
    <source>
        <dbReference type="ARBA" id="ARBA00022723"/>
    </source>
</evidence>
<evidence type="ECO:0000259" key="20">
    <source>
        <dbReference type="PROSITE" id="PS51096"/>
    </source>
</evidence>
<dbReference type="InterPro" id="IPR050499">
    <property type="entry name" value="PEP-utilizing_PTS_enzyme"/>
</dbReference>
<comment type="caution">
    <text evidence="22">The sequence shown here is derived from an EMBL/GenBank/DDBJ whole genome shotgun (WGS) entry which is preliminary data.</text>
</comment>
<dbReference type="CDD" id="cd00367">
    <property type="entry name" value="PTS-HPr_like"/>
    <property type="match status" value="1"/>
</dbReference>
<proteinExistence type="inferred from homology"/>
<dbReference type="InterPro" id="IPR036618">
    <property type="entry name" value="PtsI_HPr-bd_sf"/>
</dbReference>
<dbReference type="InterPro" id="IPR012844">
    <property type="entry name" value="DhaM_N"/>
</dbReference>
<evidence type="ECO:0000256" key="18">
    <source>
        <dbReference type="ARBA" id="ARBA00022842"/>
    </source>
</evidence>
<evidence type="ECO:0000256" key="10">
    <source>
        <dbReference type="ARBA" id="ARBA00020422"/>
    </source>
</evidence>
<dbReference type="SUPFAM" id="SSF52009">
    <property type="entry name" value="Phosphohistidine domain"/>
    <property type="match status" value="1"/>
</dbReference>
<dbReference type="PROSITE" id="PS00742">
    <property type="entry name" value="PEP_ENZYMES_2"/>
    <property type="match status" value="1"/>
</dbReference>
<comment type="function">
    <text evidence="5">General (non sugar-specific) component of the phosphoenolpyruvate-dependent sugar phosphotransferase system (sugar PTS). This major carbohydrate active-transport system catalyzes the phosphorylation of incoming sugar substrates concomitantly with their translocation across the cell membrane. The phosphoryl group from phosphoenolpyruvate (PEP) is transferred to the phosphoryl carrier protein HPr by enzyme I. Phospho-HPr then transfers it to the PTS EIIA domain.</text>
</comment>
<dbReference type="GO" id="GO:0009401">
    <property type="term" value="P:phosphoenolpyruvate-dependent sugar phosphotransferase system"/>
    <property type="evidence" value="ECO:0007669"/>
    <property type="project" value="UniProtKB-KW"/>
</dbReference>
<dbReference type="InterPro" id="IPR006318">
    <property type="entry name" value="PTS_EI-like"/>
</dbReference>
<evidence type="ECO:0000256" key="14">
    <source>
        <dbReference type="ARBA" id="ARBA00022679"/>
    </source>
</evidence>
<dbReference type="PROSITE" id="PS00369">
    <property type="entry name" value="PTS_HPR_HIS"/>
    <property type="match status" value="1"/>
</dbReference>
<dbReference type="SUPFAM" id="SSF53062">
    <property type="entry name" value="PTS system fructose IIA component-like"/>
    <property type="match status" value="1"/>
</dbReference>
<dbReference type="GO" id="GO:0046872">
    <property type="term" value="F:metal ion binding"/>
    <property type="evidence" value="ECO:0007669"/>
    <property type="project" value="UniProtKB-KW"/>
</dbReference>
<dbReference type="GO" id="GO:0005737">
    <property type="term" value="C:cytoplasm"/>
    <property type="evidence" value="ECO:0007669"/>
    <property type="project" value="UniProtKB-SubCell"/>
</dbReference>
<dbReference type="Gene3D" id="1.10.274.10">
    <property type="entry name" value="PtsI, HPr-binding domain"/>
    <property type="match status" value="1"/>
</dbReference>
<dbReference type="InterPro" id="IPR035895">
    <property type="entry name" value="HPr-like_sf"/>
</dbReference>
<evidence type="ECO:0000256" key="19">
    <source>
        <dbReference type="ARBA" id="ARBA00046577"/>
    </source>
</evidence>
<evidence type="ECO:0000256" key="8">
    <source>
        <dbReference type="ARBA" id="ARBA00012095"/>
    </source>
</evidence>
<dbReference type="InterPro" id="IPR008731">
    <property type="entry name" value="PTS_EIN"/>
</dbReference>
<evidence type="ECO:0000256" key="7">
    <source>
        <dbReference type="ARBA" id="ARBA00007837"/>
    </source>
</evidence>
<evidence type="ECO:0000313" key="23">
    <source>
        <dbReference type="Proteomes" id="UP000599391"/>
    </source>
</evidence>
<evidence type="ECO:0000256" key="3">
    <source>
        <dbReference type="ARBA" id="ARBA00001946"/>
    </source>
</evidence>
<dbReference type="RefSeq" id="WP_214439681.1">
    <property type="nucleotide sequence ID" value="NZ_JAECZB010000031.1"/>
</dbReference>
<keyword evidence="17" id="KW-0418">Kinase</keyword>
<evidence type="ECO:0000256" key="4">
    <source>
        <dbReference type="ARBA" id="ARBA00002788"/>
    </source>
</evidence>
<dbReference type="InterPro" id="IPR008279">
    <property type="entry name" value="PEP-util_enz_mobile_dom"/>
</dbReference>
<evidence type="ECO:0000259" key="21">
    <source>
        <dbReference type="PROSITE" id="PS51350"/>
    </source>
</evidence>
<comment type="similarity">
    <text evidence="7">Belongs to the PEP-utilizing enzyme family.</text>
</comment>
<feature type="domain" description="PTS EIIA type-4" evidence="20">
    <location>
        <begin position="1"/>
        <end position="136"/>
    </location>
</feature>
<evidence type="ECO:0000256" key="11">
    <source>
        <dbReference type="ARBA" id="ARBA00022448"/>
    </source>
</evidence>
<dbReference type="AlphaFoldDB" id="A0A8J7HHX0"/>
<accession>A0A8J7HHX0</accession>
<evidence type="ECO:0000256" key="12">
    <source>
        <dbReference type="ARBA" id="ARBA00022490"/>
    </source>
</evidence>
<keyword evidence="23" id="KW-1185">Reference proteome</keyword>
<dbReference type="Proteomes" id="UP000599391">
    <property type="component" value="Unassembled WGS sequence"/>
</dbReference>
<evidence type="ECO:0000256" key="6">
    <source>
        <dbReference type="ARBA" id="ARBA00004496"/>
    </source>
</evidence>
<keyword evidence="18" id="KW-0460">Magnesium</keyword>
<comment type="subcellular location">
    <subcellularLocation>
        <location evidence="6">Cytoplasm</location>
    </subcellularLocation>
</comment>
<comment type="cofactor">
    <cofactor evidence="3">
        <name>Mg(2+)</name>
        <dbReference type="ChEBI" id="CHEBI:18420"/>
    </cofactor>
</comment>
<dbReference type="PANTHER" id="PTHR46244">
    <property type="entry name" value="PHOSPHOENOLPYRUVATE-PROTEIN PHOSPHOTRANSFERASE"/>
    <property type="match status" value="1"/>
</dbReference>
<reference evidence="22 23" key="1">
    <citation type="journal article" date="2021" name="Int. J. Syst. Evol. Microbiol.">
        <title>Amazonocrinis nigriterrae gen. nov., sp. nov., Atlanticothrix silvestris gen. nov., sp. nov. and Dendronalium phyllosphericum gen. nov., sp. nov., nostocacean cyanobacteria from Brazilian environments.</title>
        <authorList>
            <person name="Alvarenga D.O."/>
            <person name="Andreote A.P.D."/>
            <person name="Branco L.H.Z."/>
            <person name="Delbaje E."/>
            <person name="Cruz R.B."/>
            <person name="Varani A.M."/>
            <person name="Fiore M.F."/>
        </authorList>
    </citation>
    <scope>NUCLEOTIDE SEQUENCE [LARGE SCALE GENOMIC DNA]</scope>
    <source>
        <strain evidence="22 23">CENA357</strain>
    </source>
</reference>
<protein>
    <recommendedName>
        <fullName evidence="10">Phosphocarrier protein HPr</fullName>
        <ecNumber evidence="8">2.7.1.121</ecNumber>
        <ecNumber evidence="9">2.7.3.9</ecNumber>
    </recommendedName>
</protein>
<dbReference type="Gene3D" id="3.40.50.510">
    <property type="entry name" value="Phosphotransferase system, mannose-type IIA component"/>
    <property type="match status" value="1"/>
</dbReference>
<dbReference type="Gene3D" id="3.50.30.10">
    <property type="entry name" value="Phosphohistidine domain"/>
    <property type="match status" value="1"/>
</dbReference>
<evidence type="ECO:0000256" key="9">
    <source>
        <dbReference type="ARBA" id="ARBA00012232"/>
    </source>
</evidence>
<dbReference type="InterPro" id="IPR015813">
    <property type="entry name" value="Pyrv/PenolPyrv_kinase-like_dom"/>
</dbReference>
<dbReference type="NCBIfam" id="TIGR01003">
    <property type="entry name" value="PTS_HPr_family"/>
    <property type="match status" value="1"/>
</dbReference>
<keyword evidence="14 22" id="KW-0808">Transferase</keyword>
<evidence type="ECO:0000313" key="22">
    <source>
        <dbReference type="EMBL" id="MBH8553395.1"/>
    </source>
</evidence>
<dbReference type="InterPro" id="IPR036662">
    <property type="entry name" value="PTS_EIIA_man-typ_sf"/>
</dbReference>
<evidence type="ECO:0000256" key="17">
    <source>
        <dbReference type="ARBA" id="ARBA00022777"/>
    </source>
</evidence>
<dbReference type="PANTHER" id="PTHR46244:SF6">
    <property type="entry name" value="PHOSPHOENOLPYRUVATE-PROTEIN PHOSPHOTRANSFERASE"/>
    <property type="match status" value="1"/>
</dbReference>
<dbReference type="InterPro" id="IPR040442">
    <property type="entry name" value="Pyrv_kinase-like_dom_sf"/>
</dbReference>
<evidence type="ECO:0000256" key="2">
    <source>
        <dbReference type="ARBA" id="ARBA00001113"/>
    </source>
</evidence>
<evidence type="ECO:0000256" key="15">
    <source>
        <dbReference type="ARBA" id="ARBA00022683"/>
    </source>
</evidence>
<dbReference type="GO" id="GO:0047324">
    <property type="term" value="F:phosphoenolpyruvate-glycerone phosphotransferase activity"/>
    <property type="evidence" value="ECO:0007669"/>
    <property type="project" value="UniProtKB-EC"/>
</dbReference>
<dbReference type="InterPro" id="IPR036637">
    <property type="entry name" value="Phosphohistidine_dom_sf"/>
</dbReference>
<comment type="subunit">
    <text evidence="19">Homodimer. The dihydroxyacetone kinase complex is composed of a homodimer of DhaM, a homodimer of DhaK and the subunit DhaL.</text>
</comment>
<evidence type="ECO:0000256" key="5">
    <source>
        <dbReference type="ARBA" id="ARBA00003681"/>
    </source>
</evidence>
<dbReference type="GO" id="GO:0016020">
    <property type="term" value="C:membrane"/>
    <property type="evidence" value="ECO:0007669"/>
    <property type="project" value="InterPro"/>
</dbReference>
<dbReference type="InterPro" id="IPR001020">
    <property type="entry name" value="PTS_HPr_His_P_site"/>
</dbReference>
<name>A0A8J7HHX0_9CYAN</name>
<keyword evidence="16" id="KW-0479">Metal-binding</keyword>
<dbReference type="EC" id="2.7.3.9" evidence="9"/>
<dbReference type="PROSITE" id="PS51350">
    <property type="entry name" value="PTS_HPR_DOM"/>
    <property type="match status" value="1"/>
</dbReference>
<dbReference type="EMBL" id="JAECZB010000031">
    <property type="protein sequence ID" value="MBH8553395.1"/>
    <property type="molecule type" value="Genomic_DNA"/>
</dbReference>
<dbReference type="PROSITE" id="PS51096">
    <property type="entry name" value="PTS_EIIA_TYPE_4"/>
    <property type="match status" value="1"/>
</dbReference>
<dbReference type="EC" id="2.7.1.121" evidence="8"/>
<dbReference type="SUPFAM" id="SSF55594">
    <property type="entry name" value="HPr-like"/>
    <property type="match status" value="1"/>
</dbReference>
<sequence>MVGIVIVSHSKQLALGVRELAKQMVQGDFPIAVAAGIEDSDNPLGTDPIQVYEAIASVFSDDGVLVLMDLGSALMSAEMALEFLPEAQREHVYLCEAPLVEGAIAAVVAAAAGRNIQQVIAEARGALTVKATQLGVDSPHLSVVSSDRPNNTEYPTQELRLTVSNRLGLHARPAALFVATAARFQSQIKVRNLTKNTAVVGGDSINQVAILGVRQGHELEITATGDDADQALAALQALFATNFGEDDSTFEPAQTVNHEVISATPGELLGIAASPGVAIAPVVHYQPSAITITEYHVDDPEAEWQRLQAAIHTACQEIQAVFSQASIQIGDAEAAIFDAHLLVLKDPVLLEAAYQRILEHHLNAEAAWQAVVDEVATSYRTLEDSYLQERVDDVVDVGQRVLRLLVGNAPASLHLLEPAILVATDLAPSDAIGLDPTMVLGICTTVGSATSHSAIIARTLGIPAVLGVGGEVLHLEDGTLMALDGETGKAWVEPEPDILDVLAAKREAWQTAQREAKAKAHQPAVTRDGQQINVFANVGSINDVQVAIASGAEGVGLLRTEFLYLGRTIAPTEDEQFAVYQAIAQVLNHRPLIIRTLDVGGDKPLPYLNIGFTEANPFLGWRGIRFCLDHPEFFKTQLRAILRASAEHNLKIMLPMIATVMEVRAAKIILGEVQDELRQAEIIFDENLQVGIMVEVPSAVAIADQLAAEVDFFSIGTNDLTQYVMAGDRTNLRVATLVDALHPAVLRMIRQTVQAAHTAGIWVGLCGELAAHPLAAPILLGLGLDELSVNPQSIPILKQAIARLSVTEAEAIATLALQQDSANHVRALLQQSTVP</sequence>